<feature type="region of interest" description="Disordered" evidence="1">
    <location>
        <begin position="27"/>
        <end position="46"/>
    </location>
</feature>
<name>A0A2M7H4A6_9BACT</name>
<accession>A0A2M7H4A6</accession>
<protein>
    <submittedName>
        <fullName evidence="2">Uncharacterized protein</fullName>
    </submittedName>
</protein>
<organism evidence="2 3">
    <name type="scientific">Candidatus Kerfeldbacteria bacterium CG15_BIG_FIL_POST_REV_8_21_14_020_45_12</name>
    <dbReference type="NCBI Taxonomy" id="2014247"/>
    <lineage>
        <taxon>Bacteria</taxon>
        <taxon>Candidatus Kerfeldiibacteriota</taxon>
    </lineage>
</organism>
<dbReference type="AlphaFoldDB" id="A0A2M7H4A6"/>
<sequence>MPLDPPSGGFFDSADVLHGCGVDGVRQVQGSQRPEGDVGGLRHAQLPELTIRREPVGVDGGDDATHQLLLGGATLQQRNCPVAQPEGQHGSSPRCSALPSPSKKA</sequence>
<proteinExistence type="predicted"/>
<evidence type="ECO:0000313" key="3">
    <source>
        <dbReference type="Proteomes" id="UP000230292"/>
    </source>
</evidence>
<dbReference type="Proteomes" id="UP000230292">
    <property type="component" value="Unassembled WGS sequence"/>
</dbReference>
<dbReference type="EMBL" id="PFGC01000028">
    <property type="protein sequence ID" value="PIW37051.1"/>
    <property type="molecule type" value="Genomic_DNA"/>
</dbReference>
<comment type="caution">
    <text evidence="2">The sequence shown here is derived from an EMBL/GenBank/DDBJ whole genome shotgun (WGS) entry which is preliminary data.</text>
</comment>
<evidence type="ECO:0000313" key="2">
    <source>
        <dbReference type="EMBL" id="PIW37051.1"/>
    </source>
</evidence>
<feature type="region of interest" description="Disordered" evidence="1">
    <location>
        <begin position="79"/>
        <end position="105"/>
    </location>
</feature>
<reference evidence="2 3" key="1">
    <citation type="submission" date="2017-09" db="EMBL/GenBank/DDBJ databases">
        <title>Depth-based differentiation of microbial function through sediment-hosted aquifers and enrichment of novel symbionts in the deep terrestrial subsurface.</title>
        <authorList>
            <person name="Probst A.J."/>
            <person name="Ladd B."/>
            <person name="Jarett J.K."/>
            <person name="Geller-Mcgrath D.E."/>
            <person name="Sieber C.M."/>
            <person name="Emerson J.B."/>
            <person name="Anantharaman K."/>
            <person name="Thomas B.C."/>
            <person name="Malmstrom R."/>
            <person name="Stieglmeier M."/>
            <person name="Klingl A."/>
            <person name="Woyke T."/>
            <person name="Ryan C.M."/>
            <person name="Banfield J.F."/>
        </authorList>
    </citation>
    <scope>NUCLEOTIDE SEQUENCE [LARGE SCALE GENOMIC DNA]</scope>
    <source>
        <strain evidence="2">CG15_BIG_FIL_POST_REV_8_21_14_020_45_12</strain>
    </source>
</reference>
<gene>
    <name evidence="2" type="ORF">COW24_02185</name>
</gene>
<evidence type="ECO:0000256" key="1">
    <source>
        <dbReference type="SAM" id="MobiDB-lite"/>
    </source>
</evidence>